<dbReference type="RefSeq" id="WP_202762939.1">
    <property type="nucleotide sequence ID" value="NZ_CAESAQ020000048.1"/>
</dbReference>
<evidence type="ECO:0000259" key="2">
    <source>
        <dbReference type="Pfam" id="PF19078"/>
    </source>
</evidence>
<evidence type="ECO:0000313" key="4">
    <source>
        <dbReference type="Proteomes" id="UP000643672"/>
    </source>
</evidence>
<name>A0A8H9CFE4_9GAMM</name>
<dbReference type="Gene3D" id="2.60.40.10">
    <property type="entry name" value="Immunoglobulins"/>
    <property type="match status" value="2"/>
</dbReference>
<feature type="domain" description="Bacterial Ig-like" evidence="2">
    <location>
        <begin position="1044"/>
        <end position="1149"/>
    </location>
</feature>
<dbReference type="InterPro" id="IPR013783">
    <property type="entry name" value="Ig-like_fold"/>
</dbReference>
<proteinExistence type="predicted"/>
<feature type="domain" description="Bacterial Ig-like" evidence="1">
    <location>
        <begin position="741"/>
        <end position="833"/>
    </location>
</feature>
<accession>A0A8H9CFE4</accession>
<feature type="domain" description="Bacterial Ig-like" evidence="2">
    <location>
        <begin position="1153"/>
        <end position="1254"/>
    </location>
</feature>
<sequence length="1716" mass="179139">MQVKTQKQITVLQAKAQKISNKLSEEIVIITKGVQHIQVQAGVTYQLNTQDFDINKLNLIAKKVGDDLEVASEDGVIIFDNYFEVCASDLSCLVSLPAKDGGLYHVVADIFFTLEDGTQVVYFYGDQSIVSTESSATDETTQSFGEFIDSNIGSIAVFMVAVLAIASSGSSSNNDNDNDNNTEFSLNGVFSAGMYTGGKVSNAIFIYDKDGNQMANVDLKEGGAYTVSVNDLGLGYRAYTGTIYIRLKASSEITFLDEVRNAEATLQNDLYSIATFISDSVTAHINVQTTIATQVIVGAYITASNDDKKLIIGAEGSFVGIDKEKIERLEEVTRNALDLESNIFTTKVDTINSVGDEEGNIKAGQVAASLSGAVSDGTSLQDVIDSVAYSIDKVGALTAVIAGKLTAGLIEVKNKMKTDASTNADNKVAAEVAAQNAITGIGKNDYDNGTAEFKEAKDNALASAKVAKAKALADKLKVDAAADALVADTTFDVSPITNAGLTFSADTGVNNDLITQTKIQNISTTLNDSLETNESVWLSVNNGNWQKGNAVNNSKVIVWDNVDLGSEGINIIRVVVSKANDGTQVDAKKISAIAAKEYTLDATGSAVASVTISATDSSDVIKTGSLTVGDKVIVSIVMSEAVIVTANTDVDKPVYKVMIGDTEKEATYVSGSGTNTLKFSYTIVANETDNVDGITANANKLVLMGSGTITDIAGNVANLASPVAATNTIIIDTKAPNAPANLKLATDDDTGSNNHDNETSKTFVTIMGEAEANSTVKLFNGDTLLGSTTTDNSGNFSQNITLAADLTNITAKAIDASGNQSIASAVLSITLDTLAPVLSNEVVVNVATKVETSVRVYDAQATDGGDKDEGVTYSVTGGANKNLFEFKDDVAKATGILTYKDKQMTEADHTVIITATDVAGNAKEQTVIVHAKNLFTSVNWTGATDDNYIGAAEKSAVTLSGTIVGGENTVVIEKIEIFKDGIQVGDDITTGIIVDSSSKTWSLNSQVSTSNFANLADGTYIAKVTIKDGSNAPITLSSTSITYDTSAPILDITSNKAMGVAKADEEVTYTFTFNEKVVDFTLSDITIDNGVIKSGANLVAATGTDVGKKWTLVVIPDADKGLGTNMTVSVDANKVRDLAGNGVVESSNNQAIDTMAPTLIISDDNVGAVKAGTEVTYTFIFSEKVTGFTKASIAITNGTIKSNAVLVEATGVDADKKWTLVITPNTGTDAGSKLIVSVPTSNSGITDIAGNAYSVKVANNEQDIDSESPDAFVNTISEIAGTDFVINASEKTNGFTVKGTISNASDGNKVIISLNGKNYESAEFTSGGKAWEINVPATDSVSITAGNVVAKLINLAGKSSAEKEHSFAINTTLPIIVDFTSTTSDGIYKIGDTIDIVATASETLKANSEIILTLNTGAIVALTTSSNSTTLTGAYIIATNQNSEDLSVSSFALSANTPEDMAGNVMIATEIPIGDHNIANFKAIVIDTMLPTLDIAFTGLNIAKIGDEVSCTFTFSEVVTGLTEDDIAIVNGAVKANSLVAATDANAGKVWTFIITPEANKDTGTNMTASLKANTVKDSANNYVVETTSGNQAIDTKAPTKAVTGSILIKDNDTNSVYNEGDELIFKFSENLSANTFVPTVDNNHSFGIGVGVSILNDTVVIILGNNSNLEIGDVISLPSDAIIDIAGNVAGASGSNIEFTLPSFPTPPPVDGTII</sequence>
<gene>
    <name evidence="3" type="ORF">THERMOS_852</name>
</gene>
<reference evidence="3 4" key="1">
    <citation type="submission" date="2020-05" db="EMBL/GenBank/DDBJ databases">
        <authorList>
            <person name="Petersen J."/>
            <person name="Sayavedra L."/>
        </authorList>
    </citation>
    <scope>NUCLEOTIDE SEQUENCE [LARGE SCALE GENOMIC DNA]</scope>
    <source>
        <strain evidence="3">B thermophilus SOXS</strain>
    </source>
</reference>
<evidence type="ECO:0000259" key="1">
    <source>
        <dbReference type="Pfam" id="PF19077"/>
    </source>
</evidence>
<evidence type="ECO:0008006" key="5">
    <source>
        <dbReference type="Google" id="ProtNLM"/>
    </source>
</evidence>
<dbReference type="Pfam" id="PF19077">
    <property type="entry name" value="Big_13"/>
    <property type="match status" value="1"/>
</dbReference>
<organism evidence="3 4">
    <name type="scientific">Bathymodiolus thermophilus thioautotrophic gill symbiont</name>
    <dbReference type="NCBI Taxonomy" id="2360"/>
    <lineage>
        <taxon>Bacteria</taxon>
        <taxon>Pseudomonadati</taxon>
        <taxon>Pseudomonadota</taxon>
        <taxon>Gammaproteobacteria</taxon>
        <taxon>sulfur-oxidizing symbionts</taxon>
    </lineage>
</organism>
<dbReference type="EMBL" id="CAESAQ020000048">
    <property type="protein sequence ID" value="CAB5498472.1"/>
    <property type="molecule type" value="Genomic_DNA"/>
</dbReference>
<feature type="domain" description="Bacterial Ig-like" evidence="2">
    <location>
        <begin position="1487"/>
        <end position="1591"/>
    </location>
</feature>
<comment type="caution">
    <text evidence="3">The sequence shown here is derived from an EMBL/GenBank/DDBJ whole genome shotgun (WGS) entry which is preliminary data.</text>
</comment>
<dbReference type="Pfam" id="PF19078">
    <property type="entry name" value="Big_12"/>
    <property type="match status" value="3"/>
</dbReference>
<keyword evidence="4" id="KW-1185">Reference proteome</keyword>
<protein>
    <recommendedName>
        <fullName evidence="5">Bacterial Ig-like domain-containing protein</fullName>
    </recommendedName>
</protein>
<dbReference type="InterPro" id="IPR044048">
    <property type="entry name" value="Big_12"/>
</dbReference>
<dbReference type="Proteomes" id="UP000643672">
    <property type="component" value="Unassembled WGS sequence"/>
</dbReference>
<dbReference type="InterPro" id="IPR044016">
    <property type="entry name" value="Big_13"/>
</dbReference>
<evidence type="ECO:0000313" key="3">
    <source>
        <dbReference type="EMBL" id="CAB5498472.1"/>
    </source>
</evidence>